<feature type="transmembrane region" description="Helical" evidence="3">
    <location>
        <begin position="7"/>
        <end position="25"/>
    </location>
</feature>
<feature type="coiled-coil region" evidence="2">
    <location>
        <begin position="126"/>
        <end position="153"/>
    </location>
</feature>
<dbReference type="SUPFAM" id="SSF111369">
    <property type="entry name" value="HlyD-like secretion proteins"/>
    <property type="match status" value="1"/>
</dbReference>
<dbReference type="Gene3D" id="2.40.420.20">
    <property type="match status" value="1"/>
</dbReference>
<dbReference type="PANTHER" id="PTHR30469:SF11">
    <property type="entry name" value="BLL4320 PROTEIN"/>
    <property type="match status" value="1"/>
</dbReference>
<protein>
    <submittedName>
        <fullName evidence="6">Efflux RND transporter periplasmic adaptor subunit</fullName>
    </submittedName>
</protein>
<sequence length="389" mass="41597">MSFWKQLIASLIVIAVAVGLWVRFFPGAPEMLESWGMEWAMAAVPDRPAPQTEARQGRGGFGQQPALVVASRIETATINDRLSAIGTGRATSSVSVTPFASGRLTELSVESGSRVEAGDPIARLDAEAEEIALDRARAALDDAEARLERIRALRNTNTATAVQLNEAELAVTNARLAARDADLTLQRRTVVAPISGIVGILPVSAGNYVTAQTEIATIDDRSRIVIDFWVPERFAGMIEVGDSVSAASVARPDDNFDGIVSAIDNRIDAQSRTLRIQASITNDDDTLRAGMSFQVTMTFPGDSYPAVDPLAIQWGTDGAFVWLVEDGKARRAPVTIIQRNTDSVLVAGDFGEAGAVVTEGIHSVREGEEVRLVRAQDDQAQPVITTTGS</sequence>
<accession>A0ABV3WVA0</accession>
<reference evidence="6 7" key="1">
    <citation type="submission" date="2024-01" db="EMBL/GenBank/DDBJ databases">
        <title>New evidence supports the origin of RcGTA from prophage.</title>
        <authorList>
            <person name="Xu Y."/>
            <person name="Liu B."/>
            <person name="Chen F."/>
        </authorList>
    </citation>
    <scope>NUCLEOTIDE SEQUENCE [LARGE SCALE GENOMIC DNA]</scope>
    <source>
        <strain evidence="6 7">CBW1107-2</strain>
    </source>
</reference>
<evidence type="ECO:0000313" key="7">
    <source>
        <dbReference type="Proteomes" id="UP001559025"/>
    </source>
</evidence>
<dbReference type="Pfam" id="PF25954">
    <property type="entry name" value="Beta-barrel_RND_2"/>
    <property type="match status" value="1"/>
</dbReference>
<evidence type="ECO:0000256" key="2">
    <source>
        <dbReference type="SAM" id="Coils"/>
    </source>
</evidence>
<keyword evidence="3" id="KW-0472">Membrane</keyword>
<dbReference type="InterPro" id="IPR058625">
    <property type="entry name" value="MdtA-like_BSH"/>
</dbReference>
<evidence type="ECO:0000259" key="5">
    <source>
        <dbReference type="Pfam" id="PF25954"/>
    </source>
</evidence>
<evidence type="ECO:0000259" key="4">
    <source>
        <dbReference type="Pfam" id="PF25917"/>
    </source>
</evidence>
<gene>
    <name evidence="6" type="ORF">V1479_14980</name>
</gene>
<dbReference type="PANTHER" id="PTHR30469">
    <property type="entry name" value="MULTIDRUG RESISTANCE PROTEIN MDTA"/>
    <property type="match status" value="1"/>
</dbReference>
<dbReference type="InterPro" id="IPR006143">
    <property type="entry name" value="RND_pump_MFP"/>
</dbReference>
<dbReference type="Pfam" id="PF25917">
    <property type="entry name" value="BSH_RND"/>
    <property type="match status" value="1"/>
</dbReference>
<organism evidence="6 7">
    <name type="scientific">Neoaquamicrobium sediminum</name>
    <dbReference type="NCBI Taxonomy" id="1849104"/>
    <lineage>
        <taxon>Bacteria</taxon>
        <taxon>Pseudomonadati</taxon>
        <taxon>Pseudomonadota</taxon>
        <taxon>Alphaproteobacteria</taxon>
        <taxon>Hyphomicrobiales</taxon>
        <taxon>Phyllobacteriaceae</taxon>
        <taxon>Neoaquamicrobium</taxon>
    </lineage>
</organism>
<keyword evidence="3" id="KW-0812">Transmembrane</keyword>
<evidence type="ECO:0000313" key="6">
    <source>
        <dbReference type="EMBL" id="MEX4008616.1"/>
    </source>
</evidence>
<dbReference type="Gene3D" id="2.40.50.100">
    <property type="match status" value="1"/>
</dbReference>
<comment type="similarity">
    <text evidence="1">Belongs to the membrane fusion protein (MFP) (TC 8.A.1) family.</text>
</comment>
<feature type="domain" description="CusB-like beta-barrel" evidence="5">
    <location>
        <begin position="228"/>
        <end position="298"/>
    </location>
</feature>
<dbReference type="Gene3D" id="1.10.287.470">
    <property type="entry name" value="Helix hairpin bin"/>
    <property type="match status" value="1"/>
</dbReference>
<comment type="caution">
    <text evidence="6">The sequence shown here is derived from an EMBL/GenBank/DDBJ whole genome shotgun (WGS) entry which is preliminary data.</text>
</comment>
<keyword evidence="7" id="KW-1185">Reference proteome</keyword>
<name>A0ABV3WVA0_9HYPH</name>
<proteinExistence type="inferred from homology"/>
<keyword evidence="3" id="KW-1133">Transmembrane helix</keyword>
<evidence type="ECO:0000256" key="1">
    <source>
        <dbReference type="ARBA" id="ARBA00009477"/>
    </source>
</evidence>
<dbReference type="RefSeq" id="WP_368803614.1">
    <property type="nucleotide sequence ID" value="NZ_JAZHFV010000004.1"/>
</dbReference>
<feature type="domain" description="Multidrug resistance protein MdtA-like barrel-sandwich hybrid" evidence="4">
    <location>
        <begin position="93"/>
        <end position="214"/>
    </location>
</feature>
<dbReference type="Proteomes" id="UP001559025">
    <property type="component" value="Unassembled WGS sequence"/>
</dbReference>
<keyword evidence="2" id="KW-0175">Coiled coil</keyword>
<dbReference type="EMBL" id="JAZHFV010000004">
    <property type="protein sequence ID" value="MEX4008616.1"/>
    <property type="molecule type" value="Genomic_DNA"/>
</dbReference>
<evidence type="ECO:0000256" key="3">
    <source>
        <dbReference type="SAM" id="Phobius"/>
    </source>
</evidence>
<dbReference type="Gene3D" id="2.40.30.170">
    <property type="match status" value="1"/>
</dbReference>
<dbReference type="NCBIfam" id="TIGR01730">
    <property type="entry name" value="RND_mfp"/>
    <property type="match status" value="1"/>
</dbReference>
<dbReference type="InterPro" id="IPR058792">
    <property type="entry name" value="Beta-barrel_RND_2"/>
</dbReference>